<reference evidence="4" key="1">
    <citation type="submission" date="2018-12" db="EMBL/GenBank/DDBJ databases">
        <title>The complete genome of Metarhizium rileyi, a key fungal pathogen of Lepidoptera.</title>
        <authorList>
            <person name="Binneck E."/>
            <person name="Lastra C.C.L."/>
            <person name="Sosa-Gomez D.R."/>
        </authorList>
    </citation>
    <scope>NUCLEOTIDE SEQUENCE [LARGE SCALE GENOMIC DNA]</scope>
    <source>
        <strain evidence="4">Cep018-CH2</strain>
    </source>
</reference>
<comment type="caution">
    <text evidence="3">The sequence shown here is derived from an EMBL/GenBank/DDBJ whole genome shotgun (WGS) entry which is preliminary data.</text>
</comment>
<dbReference type="EMBL" id="SBHS01000001">
    <property type="protein sequence ID" value="TWU78658.1"/>
    <property type="molecule type" value="Genomic_DNA"/>
</dbReference>
<protein>
    <submittedName>
        <fullName evidence="3">Uncharacterized protein</fullName>
    </submittedName>
</protein>
<evidence type="ECO:0000313" key="3">
    <source>
        <dbReference type="EMBL" id="TWU78658.1"/>
    </source>
</evidence>
<gene>
    <name evidence="3" type="ORF">ED733_005612</name>
</gene>
<organism evidence="3 4">
    <name type="scientific">Metarhizium rileyi (strain RCEF 4871)</name>
    <name type="common">Nomuraea rileyi</name>
    <dbReference type="NCBI Taxonomy" id="1649241"/>
    <lineage>
        <taxon>Eukaryota</taxon>
        <taxon>Fungi</taxon>
        <taxon>Dikarya</taxon>
        <taxon>Ascomycota</taxon>
        <taxon>Pezizomycotina</taxon>
        <taxon>Sordariomycetes</taxon>
        <taxon>Hypocreomycetidae</taxon>
        <taxon>Hypocreales</taxon>
        <taxon>Clavicipitaceae</taxon>
        <taxon>Metarhizium</taxon>
    </lineage>
</organism>
<feature type="region of interest" description="Disordered" evidence="2">
    <location>
        <begin position="1"/>
        <end position="46"/>
    </location>
</feature>
<evidence type="ECO:0000256" key="1">
    <source>
        <dbReference type="SAM" id="Coils"/>
    </source>
</evidence>
<proteinExistence type="predicted"/>
<dbReference type="Proteomes" id="UP000317257">
    <property type="component" value="Unassembled WGS sequence"/>
</dbReference>
<evidence type="ECO:0000313" key="4">
    <source>
        <dbReference type="Proteomes" id="UP000317257"/>
    </source>
</evidence>
<keyword evidence="1" id="KW-0175">Coiled coil</keyword>
<sequence>MASRYRPRINHRHSRDETFRSQNSQWSRGYDSYEPGRQSHDFRDRPRYQSLTPARDEHEAMPLTRNNGTAIEIGSSSNMPKNPLPLSSTPLCRREGDIKHLVELLCVRMYWYIQRDNQDKKLKRTRTELESCQPGYPETSPHSEVLKLQIDKWSKEEKKICERLGGTDGKLINYLNAFIDKEEEHLRSTLGNAVRGDDVDARLKALHDTLDEKFRIRINEESAQIININQAQLLKETEGLKIGLQQEREKNAKLQKRMKQMEERLDSLSKKQQEESPRCNNVRQHPDLESQLNTLSGKIDAMAQPAVTLTTLSKKLRRFDTIVSASEDAALAEDGDSQNNEPGRETRQCLQTIADELKSINLGLQCIVGPHEQAGSCADIVGVNSKEQISMAAEVNSIQASRSLTPLKQAKANDGEQCTSCYSSKQDKAQSEEMSDQKAQPLCASLKEALNDMMKEKLTGLASDLGAFIDKERVAREIAGNRADKALAAVSSLRQDVNMLKDEVTASMNKLDHKVDQQRKQVASCDDSLASLDSYLQRVSKEVKANAEKFELQLRVVNDWQASFTTKGLHEEFTRQITNNLPGSIWQKISTLTSRLETIEGRFPSIGDGTPWKRKKTH</sequence>
<dbReference type="AlphaFoldDB" id="A0A5C6GND0"/>
<feature type="compositionally biased region" description="Basic and acidic residues" evidence="2">
    <location>
        <begin position="259"/>
        <end position="277"/>
    </location>
</feature>
<feature type="compositionally biased region" description="Basic and acidic residues" evidence="2">
    <location>
        <begin position="37"/>
        <end position="46"/>
    </location>
</feature>
<name>A0A5C6GND0_METRR</name>
<feature type="region of interest" description="Disordered" evidence="2">
    <location>
        <begin position="258"/>
        <end position="284"/>
    </location>
</feature>
<accession>A0A5C6GND0</accession>
<evidence type="ECO:0000256" key="2">
    <source>
        <dbReference type="SAM" id="MobiDB-lite"/>
    </source>
</evidence>
<feature type="compositionally biased region" description="Basic residues" evidence="2">
    <location>
        <begin position="1"/>
        <end position="13"/>
    </location>
</feature>
<feature type="coiled-coil region" evidence="1">
    <location>
        <begin position="483"/>
        <end position="521"/>
    </location>
</feature>